<keyword evidence="10" id="KW-0119">Carbohydrate metabolism</keyword>
<evidence type="ECO:0000259" key="14">
    <source>
        <dbReference type="PROSITE" id="PS51677"/>
    </source>
</evidence>
<reference evidence="15" key="1">
    <citation type="submission" date="2020-04" db="EMBL/GenBank/DDBJ databases">
        <title>Analysis of mating type loci in Filobasidium floriforme.</title>
        <authorList>
            <person name="Nowrousian M."/>
        </authorList>
    </citation>
    <scope>NUCLEOTIDE SEQUENCE</scope>
    <source>
        <strain evidence="15">CBS 6242</strain>
    </source>
</reference>
<keyword evidence="9" id="KW-0325">Glycoprotein</keyword>
<dbReference type="SUPFAM" id="SSF88713">
    <property type="entry name" value="Glycoside hydrolase/deacetylase"/>
    <property type="match status" value="1"/>
</dbReference>
<feature type="chain" id="PRO_5035478808" description="NodB homology domain-containing protein" evidence="13">
    <location>
        <begin position="22"/>
        <end position="251"/>
    </location>
</feature>
<gene>
    <name evidence="15" type="ORF">FFLO_01056</name>
</gene>
<dbReference type="GO" id="GO:0098552">
    <property type="term" value="C:side of membrane"/>
    <property type="evidence" value="ECO:0007669"/>
    <property type="project" value="UniProtKB-KW"/>
</dbReference>
<name>A0A8K0JS16_9TREE</name>
<evidence type="ECO:0000256" key="12">
    <source>
        <dbReference type="ARBA" id="ARBA00023316"/>
    </source>
</evidence>
<keyword evidence="4" id="KW-0336">GPI-anchor</keyword>
<dbReference type="InterPro" id="IPR011330">
    <property type="entry name" value="Glyco_hydro/deAcase_b/a-brl"/>
</dbReference>
<dbReference type="CDD" id="cd10951">
    <property type="entry name" value="CE4_ClCDA_like"/>
    <property type="match status" value="1"/>
</dbReference>
<dbReference type="PANTHER" id="PTHR46471:SF2">
    <property type="entry name" value="CHITIN DEACETYLASE-RELATED"/>
    <property type="match status" value="1"/>
</dbReference>
<comment type="caution">
    <text evidence="15">The sequence shown here is derived from an EMBL/GenBank/DDBJ whole genome shotgun (WGS) entry which is preliminary data.</text>
</comment>
<keyword evidence="8" id="KW-0472">Membrane</keyword>
<dbReference type="GO" id="GO:0071555">
    <property type="term" value="P:cell wall organization"/>
    <property type="evidence" value="ECO:0007669"/>
    <property type="project" value="UniProtKB-KW"/>
</dbReference>
<comment type="cofactor">
    <cofactor evidence="1">
        <name>Co(2+)</name>
        <dbReference type="ChEBI" id="CHEBI:48828"/>
    </cofactor>
</comment>
<evidence type="ECO:0000256" key="6">
    <source>
        <dbReference type="ARBA" id="ARBA00022729"/>
    </source>
</evidence>
<dbReference type="InterPro" id="IPR002509">
    <property type="entry name" value="NODB_dom"/>
</dbReference>
<dbReference type="AlphaFoldDB" id="A0A8K0JS16"/>
<proteinExistence type="predicted"/>
<dbReference type="PANTHER" id="PTHR46471">
    <property type="entry name" value="CHITIN DEACETYLASE"/>
    <property type="match status" value="1"/>
</dbReference>
<comment type="subcellular location">
    <subcellularLocation>
        <location evidence="2">Cell membrane</location>
        <topology evidence="2">Lipid-anchor</topology>
        <topology evidence="2">GPI-anchor</topology>
    </subcellularLocation>
</comment>
<dbReference type="Gene3D" id="3.20.20.370">
    <property type="entry name" value="Glycoside hydrolase/deacetylase"/>
    <property type="match status" value="1"/>
</dbReference>
<keyword evidence="7" id="KW-0378">Hydrolase</keyword>
<evidence type="ECO:0000313" key="16">
    <source>
        <dbReference type="Proteomes" id="UP000812966"/>
    </source>
</evidence>
<keyword evidence="12" id="KW-0961">Cell wall biogenesis/degradation</keyword>
<sequence length="251" mass="27846">MFASLIALLPLLALTPTLTLAAPAIPATLSKRAVGTVRNCNTQGQIAITFDDGPFQYDNDLLNTLGDNKATFFVNGQNYGCIYDYADDLKRMSAAGHTIGSHTWSHKDLTTLSWDQLHDEFYRVEDAMTKILGLKPKYFRPPYGKYNDQVLQVAAQRGYTKMILWSDDTQDASGAPVWQSKQTYDNINGQSGRIVLNHNVIPGTVYDVVPHALSVTGSLQKVSIDTCLGSEGEWPYYWVQNPGNRDGSWTC</sequence>
<dbReference type="Proteomes" id="UP000812966">
    <property type="component" value="Unassembled WGS sequence"/>
</dbReference>
<keyword evidence="3" id="KW-1003">Cell membrane</keyword>
<dbReference type="PROSITE" id="PS51677">
    <property type="entry name" value="NODB"/>
    <property type="match status" value="1"/>
</dbReference>
<dbReference type="EMBL" id="JABELV010000014">
    <property type="protein sequence ID" value="KAG7570962.1"/>
    <property type="molecule type" value="Genomic_DNA"/>
</dbReference>
<dbReference type="GO" id="GO:0046872">
    <property type="term" value="F:metal ion binding"/>
    <property type="evidence" value="ECO:0007669"/>
    <property type="project" value="UniProtKB-KW"/>
</dbReference>
<evidence type="ECO:0000256" key="7">
    <source>
        <dbReference type="ARBA" id="ARBA00022801"/>
    </source>
</evidence>
<evidence type="ECO:0000313" key="15">
    <source>
        <dbReference type="EMBL" id="KAG7570962.1"/>
    </source>
</evidence>
<keyword evidence="6 13" id="KW-0732">Signal</keyword>
<evidence type="ECO:0000256" key="2">
    <source>
        <dbReference type="ARBA" id="ARBA00004609"/>
    </source>
</evidence>
<evidence type="ECO:0000256" key="10">
    <source>
        <dbReference type="ARBA" id="ARBA00023277"/>
    </source>
</evidence>
<evidence type="ECO:0000256" key="1">
    <source>
        <dbReference type="ARBA" id="ARBA00001941"/>
    </source>
</evidence>
<feature type="signal peptide" evidence="13">
    <location>
        <begin position="1"/>
        <end position="21"/>
    </location>
</feature>
<dbReference type="GO" id="GO:0016810">
    <property type="term" value="F:hydrolase activity, acting on carbon-nitrogen (but not peptide) bonds"/>
    <property type="evidence" value="ECO:0007669"/>
    <property type="project" value="InterPro"/>
</dbReference>
<protein>
    <recommendedName>
        <fullName evidence="14">NodB homology domain-containing protein</fullName>
    </recommendedName>
</protein>
<keyword evidence="5" id="KW-0479">Metal-binding</keyword>
<evidence type="ECO:0000256" key="9">
    <source>
        <dbReference type="ARBA" id="ARBA00023180"/>
    </source>
</evidence>
<organism evidence="15 16">
    <name type="scientific">Filobasidium floriforme</name>
    <dbReference type="NCBI Taxonomy" id="5210"/>
    <lineage>
        <taxon>Eukaryota</taxon>
        <taxon>Fungi</taxon>
        <taxon>Dikarya</taxon>
        <taxon>Basidiomycota</taxon>
        <taxon>Agaricomycotina</taxon>
        <taxon>Tremellomycetes</taxon>
        <taxon>Filobasidiales</taxon>
        <taxon>Filobasidiaceae</taxon>
        <taxon>Filobasidium</taxon>
    </lineage>
</organism>
<dbReference type="Pfam" id="PF01522">
    <property type="entry name" value="Polysacc_deac_1"/>
    <property type="match status" value="1"/>
</dbReference>
<evidence type="ECO:0000256" key="4">
    <source>
        <dbReference type="ARBA" id="ARBA00022622"/>
    </source>
</evidence>
<feature type="domain" description="NodB homology" evidence="14">
    <location>
        <begin position="44"/>
        <end position="227"/>
    </location>
</feature>
<evidence type="ECO:0000256" key="11">
    <source>
        <dbReference type="ARBA" id="ARBA00023288"/>
    </source>
</evidence>
<evidence type="ECO:0000256" key="3">
    <source>
        <dbReference type="ARBA" id="ARBA00022475"/>
    </source>
</evidence>
<evidence type="ECO:0000256" key="5">
    <source>
        <dbReference type="ARBA" id="ARBA00022723"/>
    </source>
</evidence>
<keyword evidence="16" id="KW-1185">Reference proteome</keyword>
<evidence type="ECO:0000256" key="13">
    <source>
        <dbReference type="SAM" id="SignalP"/>
    </source>
</evidence>
<evidence type="ECO:0000256" key="8">
    <source>
        <dbReference type="ARBA" id="ARBA00023136"/>
    </source>
</evidence>
<keyword evidence="11" id="KW-0449">Lipoprotein</keyword>
<accession>A0A8K0JS16</accession>
<dbReference type="GO" id="GO:0005975">
    <property type="term" value="P:carbohydrate metabolic process"/>
    <property type="evidence" value="ECO:0007669"/>
    <property type="project" value="InterPro"/>
</dbReference>
<dbReference type="GO" id="GO:0005886">
    <property type="term" value="C:plasma membrane"/>
    <property type="evidence" value="ECO:0007669"/>
    <property type="project" value="UniProtKB-SubCell"/>
</dbReference>